<dbReference type="InterPro" id="IPR011055">
    <property type="entry name" value="Dup_hybrid_motif"/>
</dbReference>
<evidence type="ECO:0000259" key="2">
    <source>
        <dbReference type="Pfam" id="PF01551"/>
    </source>
</evidence>
<dbReference type="PROSITE" id="PS51257">
    <property type="entry name" value="PROKAR_LIPOPROTEIN"/>
    <property type="match status" value="1"/>
</dbReference>
<dbReference type="InterPro" id="IPR016047">
    <property type="entry name" value="M23ase_b-sheet_dom"/>
</dbReference>
<sequence length="346" mass="35498">MTGRTISIIVAAVLGVTVCCVAGVVGLSGAATACVPPTAAAPSGAAWTGRYDSEQTGHAATIVTVGAGKDVPVRGMVIAVATAIQESGLRNLGHQGDANDHDSLGLFQQRPSQGWGTPEQIMDPRYAAGRFYGRLLDVDGWQQMPLTQAAQAVQRSAYPDAYAKWEPDATALVAAALAAAGIDPPGGFGFCVSGAWVKPVDAPLNSGFRTGSRPGHDGVDLGAGRGTPIRAASSGVVIKVRCNAYNADGSPRSCDIDGNLSTPGCGWYAEILHTDGTVTRYCHMLRRPTVAVGEQVIAGQVIGLVGSSGHSSGPHLHLQTHTGRPAIVANAVDPVPFFASRGVDLS</sequence>
<evidence type="ECO:0000256" key="1">
    <source>
        <dbReference type="SAM" id="SignalP"/>
    </source>
</evidence>
<dbReference type="EMBL" id="BONF01000017">
    <property type="protein sequence ID" value="GIF82055.1"/>
    <property type="molecule type" value="Genomic_DNA"/>
</dbReference>
<organism evidence="3 4">
    <name type="scientific">Catellatospora bangladeshensis</name>
    <dbReference type="NCBI Taxonomy" id="310355"/>
    <lineage>
        <taxon>Bacteria</taxon>
        <taxon>Bacillati</taxon>
        <taxon>Actinomycetota</taxon>
        <taxon>Actinomycetes</taxon>
        <taxon>Micromonosporales</taxon>
        <taxon>Micromonosporaceae</taxon>
        <taxon>Catellatospora</taxon>
    </lineage>
</organism>
<dbReference type="Gene3D" id="2.70.70.10">
    <property type="entry name" value="Glucose Permease (Domain IIA)"/>
    <property type="match status" value="1"/>
</dbReference>
<reference evidence="3 4" key="1">
    <citation type="submission" date="2021-01" db="EMBL/GenBank/DDBJ databases">
        <title>Whole genome shotgun sequence of Catellatospora bangladeshensis NBRC 107357.</title>
        <authorList>
            <person name="Komaki H."/>
            <person name="Tamura T."/>
        </authorList>
    </citation>
    <scope>NUCLEOTIDE SEQUENCE [LARGE SCALE GENOMIC DNA]</scope>
    <source>
        <strain evidence="3 4">NBRC 107357</strain>
    </source>
</reference>
<dbReference type="CDD" id="cd12797">
    <property type="entry name" value="M23_peptidase"/>
    <property type="match status" value="1"/>
</dbReference>
<evidence type="ECO:0000313" key="4">
    <source>
        <dbReference type="Proteomes" id="UP000601223"/>
    </source>
</evidence>
<protein>
    <recommendedName>
        <fullName evidence="2">M23ase beta-sheet core domain-containing protein</fullName>
    </recommendedName>
</protein>
<dbReference type="SUPFAM" id="SSF51261">
    <property type="entry name" value="Duplicated hybrid motif"/>
    <property type="match status" value="1"/>
</dbReference>
<proteinExistence type="predicted"/>
<dbReference type="Pfam" id="PF01551">
    <property type="entry name" value="Peptidase_M23"/>
    <property type="match status" value="1"/>
</dbReference>
<feature type="domain" description="M23ase beta-sheet core" evidence="2">
    <location>
        <begin position="215"/>
        <end position="323"/>
    </location>
</feature>
<evidence type="ECO:0000313" key="3">
    <source>
        <dbReference type="EMBL" id="GIF82055.1"/>
    </source>
</evidence>
<feature type="chain" id="PRO_5038777244" description="M23ase beta-sheet core domain-containing protein" evidence="1">
    <location>
        <begin position="34"/>
        <end position="346"/>
    </location>
</feature>
<gene>
    <name evidence="3" type="ORF">Cba03nite_34040</name>
</gene>
<dbReference type="InterPro" id="IPR050570">
    <property type="entry name" value="Cell_wall_metabolism_enzyme"/>
</dbReference>
<keyword evidence="1" id="KW-0732">Signal</keyword>
<name>A0A8J3NL11_9ACTN</name>
<comment type="caution">
    <text evidence="3">The sequence shown here is derived from an EMBL/GenBank/DDBJ whole genome shotgun (WGS) entry which is preliminary data.</text>
</comment>
<accession>A0A8J3NL11</accession>
<keyword evidence="4" id="KW-1185">Reference proteome</keyword>
<dbReference type="PANTHER" id="PTHR21666:SF270">
    <property type="entry name" value="MUREIN HYDROLASE ACTIVATOR ENVC"/>
    <property type="match status" value="1"/>
</dbReference>
<dbReference type="AlphaFoldDB" id="A0A8J3NL11"/>
<feature type="signal peptide" evidence="1">
    <location>
        <begin position="1"/>
        <end position="33"/>
    </location>
</feature>
<dbReference type="RefSeq" id="WP_203746818.1">
    <property type="nucleotide sequence ID" value="NZ_BONF01000017.1"/>
</dbReference>
<dbReference type="GO" id="GO:0004222">
    <property type="term" value="F:metalloendopeptidase activity"/>
    <property type="evidence" value="ECO:0007669"/>
    <property type="project" value="TreeGrafter"/>
</dbReference>
<dbReference type="Proteomes" id="UP000601223">
    <property type="component" value="Unassembled WGS sequence"/>
</dbReference>
<dbReference type="PANTHER" id="PTHR21666">
    <property type="entry name" value="PEPTIDASE-RELATED"/>
    <property type="match status" value="1"/>
</dbReference>